<reference evidence="2 3" key="1">
    <citation type="submission" date="2024-02" db="EMBL/GenBank/DDBJ databases">
        <authorList>
            <person name="Daric V."/>
            <person name="Darras S."/>
        </authorList>
    </citation>
    <scope>NUCLEOTIDE SEQUENCE [LARGE SCALE GENOMIC DNA]</scope>
</reference>
<feature type="region of interest" description="Disordered" evidence="1">
    <location>
        <begin position="1"/>
        <end position="31"/>
    </location>
</feature>
<organism evidence="2 3">
    <name type="scientific">Clavelina lepadiformis</name>
    <name type="common">Light-bulb sea squirt</name>
    <name type="synonym">Ascidia lepadiformis</name>
    <dbReference type="NCBI Taxonomy" id="159417"/>
    <lineage>
        <taxon>Eukaryota</taxon>
        <taxon>Metazoa</taxon>
        <taxon>Chordata</taxon>
        <taxon>Tunicata</taxon>
        <taxon>Ascidiacea</taxon>
        <taxon>Aplousobranchia</taxon>
        <taxon>Clavelinidae</taxon>
        <taxon>Clavelina</taxon>
    </lineage>
</organism>
<evidence type="ECO:0000313" key="2">
    <source>
        <dbReference type="EMBL" id="CAK8684234.1"/>
    </source>
</evidence>
<feature type="compositionally biased region" description="Basic and acidic residues" evidence="1">
    <location>
        <begin position="15"/>
        <end position="25"/>
    </location>
</feature>
<gene>
    <name evidence="2" type="ORF">CVLEPA_LOCUS15225</name>
</gene>
<comment type="caution">
    <text evidence="2">The sequence shown here is derived from an EMBL/GenBank/DDBJ whole genome shotgun (WGS) entry which is preliminary data.</text>
</comment>
<protein>
    <submittedName>
        <fullName evidence="2">Uncharacterized protein</fullName>
    </submittedName>
</protein>
<accession>A0ABP0FXA0</accession>
<dbReference type="Proteomes" id="UP001642483">
    <property type="component" value="Unassembled WGS sequence"/>
</dbReference>
<evidence type="ECO:0000313" key="3">
    <source>
        <dbReference type="Proteomes" id="UP001642483"/>
    </source>
</evidence>
<feature type="compositionally biased region" description="Polar residues" evidence="1">
    <location>
        <begin position="1"/>
        <end position="12"/>
    </location>
</feature>
<name>A0ABP0FXA0_CLALP</name>
<proteinExistence type="predicted"/>
<dbReference type="EMBL" id="CAWYQH010000097">
    <property type="protein sequence ID" value="CAK8684234.1"/>
    <property type="molecule type" value="Genomic_DNA"/>
</dbReference>
<evidence type="ECO:0000256" key="1">
    <source>
        <dbReference type="SAM" id="MobiDB-lite"/>
    </source>
</evidence>
<keyword evidence="3" id="KW-1185">Reference proteome</keyword>
<sequence length="92" mass="10525">MSNKFLNRSSAGNEMEPRLTEKFPEATENEGDSTLVPRWLVMQLHKQGKLCLAAYTHHREFLHSHAFVDPNERSYLFPGIDDFLATISMSVS</sequence>